<dbReference type="InterPro" id="IPR005119">
    <property type="entry name" value="LysR_subst-bd"/>
</dbReference>
<keyword evidence="7" id="KW-1185">Reference proteome</keyword>
<evidence type="ECO:0000256" key="3">
    <source>
        <dbReference type="ARBA" id="ARBA00023125"/>
    </source>
</evidence>
<evidence type="ECO:0000313" key="6">
    <source>
        <dbReference type="EMBL" id="MBU9713682.1"/>
    </source>
</evidence>
<feature type="domain" description="HTH lysR-type" evidence="5">
    <location>
        <begin position="1"/>
        <end position="58"/>
    </location>
</feature>
<gene>
    <name evidence="6" type="ORF">KS419_18290</name>
</gene>
<name>A0ABS6JJ54_9BACI</name>
<dbReference type="InterPro" id="IPR000847">
    <property type="entry name" value="LysR_HTH_N"/>
</dbReference>
<protein>
    <submittedName>
        <fullName evidence="6">LysR family transcriptional regulator</fullName>
    </submittedName>
</protein>
<dbReference type="Proteomes" id="UP000784880">
    <property type="component" value="Unassembled WGS sequence"/>
</dbReference>
<comment type="caution">
    <text evidence="6">The sequence shown here is derived from an EMBL/GenBank/DDBJ whole genome shotgun (WGS) entry which is preliminary data.</text>
</comment>
<comment type="similarity">
    <text evidence="1">Belongs to the LysR transcriptional regulatory family.</text>
</comment>
<dbReference type="RefSeq" id="WP_217067833.1">
    <property type="nucleotide sequence ID" value="NZ_JAHQCS010000147.1"/>
</dbReference>
<sequence>MNIKQMKVFVLVAKHHNLETVANIIGCKQPTVTFHLKKLEEFAGVPLFKHTNKFFSLTDAGQTLLIHAKEIIRLSEGAVQSLKDYQQLKKGSVIIGSSYTPATNFIPKILRIFLERYPNIDPQLIVSRNSPEINSLIKGFEIDIGIITDTYFQDDELVSIPISKDELGLVMHPDHPFASMETITPQLLMILDTPFLLRETGSSSRNLIDKWMMEHDVKVTKPIDLGSTEIIKQSVLSNVGISILSNLAVKREVEEQRLIFKPLNSEILSRTVYLAYHRSRYLSPILKDFISVFQFVSGDKRA</sequence>
<dbReference type="PANTHER" id="PTHR30126">
    <property type="entry name" value="HTH-TYPE TRANSCRIPTIONAL REGULATOR"/>
    <property type="match status" value="1"/>
</dbReference>
<evidence type="ECO:0000313" key="7">
    <source>
        <dbReference type="Proteomes" id="UP000784880"/>
    </source>
</evidence>
<dbReference type="Pfam" id="PF03466">
    <property type="entry name" value="LysR_substrate"/>
    <property type="match status" value="1"/>
</dbReference>
<dbReference type="PROSITE" id="PS50931">
    <property type="entry name" value="HTH_LYSR"/>
    <property type="match status" value="1"/>
</dbReference>
<proteinExistence type="inferred from homology"/>
<accession>A0ABS6JJ54</accession>
<evidence type="ECO:0000256" key="2">
    <source>
        <dbReference type="ARBA" id="ARBA00023015"/>
    </source>
</evidence>
<evidence type="ECO:0000259" key="5">
    <source>
        <dbReference type="PROSITE" id="PS50931"/>
    </source>
</evidence>
<evidence type="ECO:0000256" key="1">
    <source>
        <dbReference type="ARBA" id="ARBA00009437"/>
    </source>
</evidence>
<dbReference type="PANTHER" id="PTHR30126:SF40">
    <property type="entry name" value="HTH-TYPE TRANSCRIPTIONAL REGULATOR GLTR"/>
    <property type="match status" value="1"/>
</dbReference>
<organism evidence="6 7">
    <name type="scientific">Evansella tamaricis</name>
    <dbReference type="NCBI Taxonomy" id="2069301"/>
    <lineage>
        <taxon>Bacteria</taxon>
        <taxon>Bacillati</taxon>
        <taxon>Bacillota</taxon>
        <taxon>Bacilli</taxon>
        <taxon>Bacillales</taxon>
        <taxon>Bacillaceae</taxon>
        <taxon>Evansella</taxon>
    </lineage>
</organism>
<evidence type="ECO:0000256" key="4">
    <source>
        <dbReference type="ARBA" id="ARBA00023163"/>
    </source>
</evidence>
<keyword evidence="4" id="KW-0804">Transcription</keyword>
<keyword evidence="2" id="KW-0805">Transcription regulation</keyword>
<reference evidence="6 7" key="1">
    <citation type="submission" date="2021-06" db="EMBL/GenBank/DDBJ databases">
        <title>Bacillus sp. RD4P76, an endophyte from a halophyte.</title>
        <authorList>
            <person name="Sun J.-Q."/>
        </authorList>
    </citation>
    <scope>NUCLEOTIDE SEQUENCE [LARGE SCALE GENOMIC DNA]</scope>
    <source>
        <strain evidence="6 7">CGMCC 1.15917</strain>
    </source>
</reference>
<keyword evidence="3" id="KW-0238">DNA-binding</keyword>
<dbReference type="Pfam" id="PF00126">
    <property type="entry name" value="HTH_1"/>
    <property type="match status" value="1"/>
</dbReference>
<dbReference type="EMBL" id="JAHQCS010000147">
    <property type="protein sequence ID" value="MBU9713682.1"/>
    <property type="molecule type" value="Genomic_DNA"/>
</dbReference>